<keyword evidence="3" id="KW-1185">Reference proteome</keyword>
<gene>
    <name evidence="2" type="ORF">Cni_G09259</name>
</gene>
<dbReference type="AlphaFoldDB" id="A0AAQ3Q6C1"/>
<feature type="domain" description="Stress-response A/B barrel" evidence="1">
    <location>
        <begin position="1"/>
        <end position="75"/>
    </location>
</feature>
<dbReference type="PROSITE" id="PS51502">
    <property type="entry name" value="S_R_A_B_BARREL"/>
    <property type="match status" value="1"/>
</dbReference>
<name>A0AAQ3Q6C1_9LILI</name>
<protein>
    <recommendedName>
        <fullName evidence="1">Stress-response A/B barrel domain-containing protein</fullName>
    </recommendedName>
</protein>
<dbReference type="InterPro" id="IPR013097">
    <property type="entry name" value="Dabb"/>
</dbReference>
<evidence type="ECO:0000313" key="3">
    <source>
        <dbReference type="Proteomes" id="UP001327560"/>
    </source>
</evidence>
<sequence>MLPPGSAVRLALAKPKEGATAKLTQMLGEAKASTMALVMQLSFGENFSSAKAKGYSVGLLAMFPSVEELDAMDVE</sequence>
<evidence type="ECO:0000313" key="2">
    <source>
        <dbReference type="EMBL" id="WOL00546.1"/>
    </source>
</evidence>
<organism evidence="2 3">
    <name type="scientific">Canna indica</name>
    <name type="common">Indian-shot</name>
    <dbReference type="NCBI Taxonomy" id="4628"/>
    <lineage>
        <taxon>Eukaryota</taxon>
        <taxon>Viridiplantae</taxon>
        <taxon>Streptophyta</taxon>
        <taxon>Embryophyta</taxon>
        <taxon>Tracheophyta</taxon>
        <taxon>Spermatophyta</taxon>
        <taxon>Magnoliopsida</taxon>
        <taxon>Liliopsida</taxon>
        <taxon>Zingiberales</taxon>
        <taxon>Cannaceae</taxon>
        <taxon>Canna</taxon>
    </lineage>
</organism>
<evidence type="ECO:0000259" key="1">
    <source>
        <dbReference type="PROSITE" id="PS51502"/>
    </source>
</evidence>
<reference evidence="2 3" key="1">
    <citation type="submission" date="2023-10" db="EMBL/GenBank/DDBJ databases">
        <title>Chromosome-scale genome assembly provides insights into flower coloration mechanisms of Canna indica.</title>
        <authorList>
            <person name="Li C."/>
        </authorList>
    </citation>
    <scope>NUCLEOTIDE SEQUENCE [LARGE SCALE GENOMIC DNA]</scope>
    <source>
        <tissue evidence="2">Flower</tissue>
    </source>
</reference>
<dbReference type="EMBL" id="CP136892">
    <property type="protein sequence ID" value="WOL00546.1"/>
    <property type="molecule type" value="Genomic_DNA"/>
</dbReference>
<proteinExistence type="predicted"/>
<dbReference type="Proteomes" id="UP001327560">
    <property type="component" value="Chromosome 3"/>
</dbReference>
<accession>A0AAQ3Q6C1</accession>